<name>A0A6I1MIQ9_9CLOT</name>
<dbReference type="GO" id="GO:0016787">
    <property type="term" value="F:hydrolase activity"/>
    <property type="evidence" value="ECO:0007669"/>
    <property type="project" value="UniProtKB-KW"/>
</dbReference>
<keyword evidence="1" id="KW-0547">Nucleotide-binding</keyword>
<dbReference type="RefSeq" id="WP_152887327.1">
    <property type="nucleotide sequence ID" value="NZ_WHJC01000012.1"/>
</dbReference>
<evidence type="ECO:0000259" key="6">
    <source>
        <dbReference type="Pfam" id="PF02492"/>
    </source>
</evidence>
<dbReference type="PANTHER" id="PTHR13748">
    <property type="entry name" value="COBW-RELATED"/>
    <property type="match status" value="1"/>
</dbReference>
<evidence type="ECO:0000313" key="9">
    <source>
        <dbReference type="Proteomes" id="UP000430345"/>
    </source>
</evidence>
<dbReference type="InterPro" id="IPR027417">
    <property type="entry name" value="P-loop_NTPase"/>
</dbReference>
<dbReference type="GO" id="GO:0000166">
    <property type="term" value="F:nucleotide binding"/>
    <property type="evidence" value="ECO:0007669"/>
    <property type="project" value="UniProtKB-KW"/>
</dbReference>
<comment type="similarity">
    <text evidence="4">Belongs to the SIMIBI class G3E GTPase family. ZNG1 subfamily.</text>
</comment>
<sequence>MKIDIISGFLGAGKTTLIKKLISEELKHEKIAIIENEYGEVGIDGGLLKDIGLEVKEITSGCICCNITGDFKESLKLLVNEYRPERIIIEPSGVAKLSEIINSINSAKIEGSRINMKIAVVDAQNIELYSENFGEFYKNQILSAKTIILSRSEKLSQIDLDRVCSLIKDINKKCKIITNSWNGLSSKKILEVAEDKVESLIEHREFKVINNKKSKVVANDVFDNWGIETNKIYSINKIKEALNKLEQDRNYGQVLRVKGIVKSNNNNWIKFDYVPNEFKIEDYNIDYTGKICVIGKNLNKENIKKLFLN</sequence>
<dbReference type="Gene3D" id="3.30.1220.10">
    <property type="entry name" value="CobW-like, C-terminal domain"/>
    <property type="match status" value="1"/>
</dbReference>
<keyword evidence="3" id="KW-0143">Chaperone</keyword>
<dbReference type="Proteomes" id="UP000430345">
    <property type="component" value="Unassembled WGS sequence"/>
</dbReference>
<dbReference type="EMBL" id="WHJC01000012">
    <property type="protein sequence ID" value="MPQ42573.1"/>
    <property type="molecule type" value="Genomic_DNA"/>
</dbReference>
<protein>
    <submittedName>
        <fullName evidence="8">GTP-binding protein</fullName>
    </submittedName>
</protein>
<comment type="catalytic activity">
    <reaction evidence="5">
        <text>GTP + H2O = GDP + phosphate + H(+)</text>
        <dbReference type="Rhea" id="RHEA:19669"/>
        <dbReference type="ChEBI" id="CHEBI:15377"/>
        <dbReference type="ChEBI" id="CHEBI:15378"/>
        <dbReference type="ChEBI" id="CHEBI:37565"/>
        <dbReference type="ChEBI" id="CHEBI:43474"/>
        <dbReference type="ChEBI" id="CHEBI:58189"/>
    </reaction>
    <physiologicalReaction direction="left-to-right" evidence="5">
        <dbReference type="Rhea" id="RHEA:19670"/>
    </physiologicalReaction>
</comment>
<dbReference type="Gene3D" id="3.40.50.300">
    <property type="entry name" value="P-loop containing nucleotide triphosphate hydrolases"/>
    <property type="match status" value="1"/>
</dbReference>
<dbReference type="CDD" id="cd03112">
    <property type="entry name" value="CobW-like"/>
    <property type="match status" value="1"/>
</dbReference>
<evidence type="ECO:0000256" key="2">
    <source>
        <dbReference type="ARBA" id="ARBA00022801"/>
    </source>
</evidence>
<feature type="domain" description="CobW/HypB/UreG nucleotide-binding" evidence="6">
    <location>
        <begin position="5"/>
        <end position="177"/>
    </location>
</feature>
<feature type="domain" description="CobW C-terminal" evidence="7">
    <location>
        <begin position="235"/>
        <end position="307"/>
    </location>
</feature>
<reference evidence="8 9" key="1">
    <citation type="submission" date="2019-10" db="EMBL/GenBank/DDBJ databases">
        <title>The Genome Sequence of Clostridium tarantellae Isolated from Fish Brain.</title>
        <authorList>
            <person name="Bano L."/>
            <person name="Kiel M."/>
            <person name="Sales G."/>
            <person name="Doxey A.C."/>
            <person name="Mansfield M.J."/>
            <person name="Schiavone M."/>
            <person name="Rossetto O."/>
            <person name="Pirazzini M."/>
            <person name="Dobrindt U."/>
            <person name="Montecucco C."/>
        </authorList>
    </citation>
    <scope>NUCLEOTIDE SEQUENCE [LARGE SCALE GENOMIC DNA]</scope>
    <source>
        <strain evidence="8 9">DSM 3997</strain>
    </source>
</reference>
<comment type="caution">
    <text evidence="8">The sequence shown here is derived from an EMBL/GenBank/DDBJ whole genome shotgun (WGS) entry which is preliminary data.</text>
</comment>
<proteinExistence type="inferred from homology"/>
<keyword evidence="2" id="KW-0378">Hydrolase</keyword>
<gene>
    <name evidence="8" type="ORF">GBZ86_02215</name>
</gene>
<evidence type="ECO:0000256" key="1">
    <source>
        <dbReference type="ARBA" id="ARBA00022741"/>
    </source>
</evidence>
<dbReference type="AlphaFoldDB" id="A0A6I1MIQ9"/>
<organism evidence="8 9">
    <name type="scientific">Clostridium tarantellae</name>
    <dbReference type="NCBI Taxonomy" id="39493"/>
    <lineage>
        <taxon>Bacteria</taxon>
        <taxon>Bacillati</taxon>
        <taxon>Bacillota</taxon>
        <taxon>Clostridia</taxon>
        <taxon>Eubacteriales</taxon>
        <taxon>Clostridiaceae</taxon>
        <taxon>Clostridium</taxon>
    </lineage>
</organism>
<evidence type="ECO:0000256" key="5">
    <source>
        <dbReference type="ARBA" id="ARBA00049117"/>
    </source>
</evidence>
<evidence type="ECO:0000259" key="7">
    <source>
        <dbReference type="Pfam" id="PF07683"/>
    </source>
</evidence>
<evidence type="ECO:0000256" key="3">
    <source>
        <dbReference type="ARBA" id="ARBA00023186"/>
    </source>
</evidence>
<keyword evidence="9" id="KW-1185">Reference proteome</keyword>
<dbReference type="PANTHER" id="PTHR13748:SF62">
    <property type="entry name" value="COBW DOMAIN-CONTAINING PROTEIN"/>
    <property type="match status" value="1"/>
</dbReference>
<dbReference type="OrthoDB" id="9808822at2"/>
<dbReference type="Pfam" id="PF02492">
    <property type="entry name" value="cobW"/>
    <property type="match status" value="1"/>
</dbReference>
<accession>A0A6I1MIQ9</accession>
<evidence type="ECO:0000313" key="8">
    <source>
        <dbReference type="EMBL" id="MPQ42573.1"/>
    </source>
</evidence>
<dbReference type="InterPro" id="IPR036627">
    <property type="entry name" value="CobW-likC_sf"/>
</dbReference>
<dbReference type="GO" id="GO:0005737">
    <property type="term" value="C:cytoplasm"/>
    <property type="evidence" value="ECO:0007669"/>
    <property type="project" value="TreeGrafter"/>
</dbReference>
<dbReference type="SUPFAM" id="SSF90002">
    <property type="entry name" value="Hypothetical protein YjiA, C-terminal domain"/>
    <property type="match status" value="1"/>
</dbReference>
<dbReference type="InterPro" id="IPR003495">
    <property type="entry name" value="CobW/HypB/UreG_nucleotide-bd"/>
</dbReference>
<dbReference type="InterPro" id="IPR051316">
    <property type="entry name" value="Zinc-reg_GTPase_activator"/>
</dbReference>
<dbReference type="Pfam" id="PF07683">
    <property type="entry name" value="CobW_C"/>
    <property type="match status" value="1"/>
</dbReference>
<dbReference type="SUPFAM" id="SSF52540">
    <property type="entry name" value="P-loop containing nucleoside triphosphate hydrolases"/>
    <property type="match status" value="1"/>
</dbReference>
<evidence type="ECO:0000256" key="4">
    <source>
        <dbReference type="ARBA" id="ARBA00034320"/>
    </source>
</evidence>
<dbReference type="InterPro" id="IPR011629">
    <property type="entry name" value="CobW-like_C"/>
</dbReference>